<dbReference type="Gene3D" id="3.40.250.10">
    <property type="entry name" value="Rhodanese-like domain"/>
    <property type="match status" value="1"/>
</dbReference>
<dbReference type="PANTHER" id="PTHR43031">
    <property type="entry name" value="FAD-DEPENDENT OXIDOREDUCTASE"/>
    <property type="match status" value="1"/>
</dbReference>
<dbReference type="CDD" id="cd00158">
    <property type="entry name" value="RHOD"/>
    <property type="match status" value="1"/>
</dbReference>
<dbReference type="SMART" id="SM00450">
    <property type="entry name" value="RHOD"/>
    <property type="match status" value="1"/>
</dbReference>
<proteinExistence type="predicted"/>
<evidence type="ECO:0000259" key="1">
    <source>
        <dbReference type="PROSITE" id="PS50206"/>
    </source>
</evidence>
<dbReference type="EMBL" id="BAABKD010000003">
    <property type="protein sequence ID" value="GAA5087013.1"/>
    <property type="molecule type" value="Genomic_DNA"/>
</dbReference>
<dbReference type="PROSITE" id="PS50206">
    <property type="entry name" value="RHODANESE_3"/>
    <property type="match status" value="1"/>
</dbReference>
<dbReference type="Proteomes" id="UP001500227">
    <property type="component" value="Unassembled WGS sequence"/>
</dbReference>
<comment type="caution">
    <text evidence="2">The sequence shown here is derived from an EMBL/GenBank/DDBJ whole genome shotgun (WGS) entry which is preliminary data.</text>
</comment>
<dbReference type="InterPro" id="IPR050229">
    <property type="entry name" value="GlpE_sulfurtransferase"/>
</dbReference>
<protein>
    <submittedName>
        <fullName evidence="2">Rhodanese-like domain-containing protein</fullName>
    </submittedName>
</protein>
<dbReference type="Pfam" id="PF00581">
    <property type="entry name" value="Rhodanese"/>
    <property type="match status" value="1"/>
</dbReference>
<evidence type="ECO:0000313" key="2">
    <source>
        <dbReference type="EMBL" id="GAA5087013.1"/>
    </source>
</evidence>
<accession>A0ABP9M0E1</accession>
<sequence length="129" mass="14493">MTMSQAPSDRTAGLPPRYPFQAEWETTPHEVRALQQRGEDFLLLDCRTSEEFATARIEGAHLCPMQEIPANVQELAEHADRKIVVHCHHGARSLKVAAYLREQGFEDVTSMAGGIDLWSTDIDSSVPRY</sequence>
<feature type="domain" description="Rhodanese" evidence="1">
    <location>
        <begin position="37"/>
        <end position="127"/>
    </location>
</feature>
<dbReference type="InterPro" id="IPR036873">
    <property type="entry name" value="Rhodanese-like_dom_sf"/>
</dbReference>
<keyword evidence="3" id="KW-1185">Reference proteome</keyword>
<evidence type="ECO:0000313" key="3">
    <source>
        <dbReference type="Proteomes" id="UP001500227"/>
    </source>
</evidence>
<dbReference type="PANTHER" id="PTHR43031:SF17">
    <property type="entry name" value="SULFURTRANSFERASE YTWF-RELATED"/>
    <property type="match status" value="1"/>
</dbReference>
<reference evidence="3" key="1">
    <citation type="journal article" date="2019" name="Int. J. Syst. Evol. Microbiol.">
        <title>The Global Catalogue of Microorganisms (GCM) 10K type strain sequencing project: providing services to taxonomists for standard genome sequencing and annotation.</title>
        <authorList>
            <consortium name="The Broad Institute Genomics Platform"/>
            <consortium name="The Broad Institute Genome Sequencing Center for Infectious Disease"/>
            <person name="Wu L."/>
            <person name="Ma J."/>
        </authorList>
    </citation>
    <scope>NUCLEOTIDE SEQUENCE [LARGE SCALE GENOMIC DNA]</scope>
    <source>
        <strain evidence="3">JCM 18423</strain>
    </source>
</reference>
<dbReference type="SUPFAM" id="SSF52821">
    <property type="entry name" value="Rhodanese/Cell cycle control phosphatase"/>
    <property type="match status" value="1"/>
</dbReference>
<name>A0ABP9M0E1_9BURK</name>
<dbReference type="InterPro" id="IPR001763">
    <property type="entry name" value="Rhodanese-like_dom"/>
</dbReference>
<gene>
    <name evidence="2" type="ORF">GCM10023337_07140</name>
</gene>
<organism evidence="2 3">
    <name type="scientific">Paenalcaligenes hermetiae</name>
    <dbReference type="NCBI Taxonomy" id="1157987"/>
    <lineage>
        <taxon>Bacteria</taxon>
        <taxon>Pseudomonadati</taxon>
        <taxon>Pseudomonadota</taxon>
        <taxon>Betaproteobacteria</taxon>
        <taxon>Burkholderiales</taxon>
        <taxon>Alcaligenaceae</taxon>
        <taxon>Paenalcaligenes</taxon>
    </lineage>
</organism>